<dbReference type="Pfam" id="PF00313">
    <property type="entry name" value="CSD"/>
    <property type="match status" value="1"/>
</dbReference>
<dbReference type="Gene3D" id="3.30.160.100">
    <property type="entry name" value="Ribosome hibernation promotion factor-like"/>
    <property type="match status" value="1"/>
</dbReference>
<dbReference type="InterPro" id="IPR036567">
    <property type="entry name" value="RHF-like"/>
</dbReference>
<gene>
    <name evidence="2" type="ORF">EOI86_04650</name>
</gene>
<organism evidence="2 3">
    <name type="scientific">Hwanghaeella grinnelliae</name>
    <dbReference type="NCBI Taxonomy" id="2500179"/>
    <lineage>
        <taxon>Bacteria</taxon>
        <taxon>Pseudomonadati</taxon>
        <taxon>Pseudomonadota</taxon>
        <taxon>Alphaproteobacteria</taxon>
        <taxon>Rhodospirillales</taxon>
        <taxon>Rhodospirillaceae</taxon>
        <taxon>Hwanghaeella</taxon>
    </lineage>
</organism>
<comment type="caution">
    <text evidence="2">The sequence shown here is derived from an EMBL/GenBank/DDBJ whole genome shotgun (WGS) entry which is preliminary data.</text>
</comment>
<dbReference type="SUPFAM" id="SSF69754">
    <property type="entry name" value="Ribosome binding protein Y (YfiA homologue)"/>
    <property type="match status" value="1"/>
</dbReference>
<accession>A0A437QVP2</accession>
<dbReference type="RefSeq" id="WP_127763947.1">
    <property type="nucleotide sequence ID" value="NZ_SADE01000001.1"/>
</dbReference>
<dbReference type="OrthoDB" id="9782252at2"/>
<dbReference type="InterPro" id="IPR012340">
    <property type="entry name" value="NA-bd_OB-fold"/>
</dbReference>
<dbReference type="Proteomes" id="UP000287447">
    <property type="component" value="Unassembled WGS sequence"/>
</dbReference>
<evidence type="ECO:0000259" key="1">
    <source>
        <dbReference type="PROSITE" id="PS51857"/>
    </source>
</evidence>
<sequence length="187" mass="21235">MAINLEITYRDFPEPILAEERIGERIEKLERLFPRLQSLRVVSEQIQHSKHKGKLYQVRLDAVMPGGEITIDKSHADKDSHADFFVALRDSFNALESRLHTFVDKKNLDVKHHETPPHGVVKSVFPDHGFIRDSEGLEIYFHANSVVDGKFDDVAVGTEVRYTAIDNESAKGPQATSVHLIGKHHLH</sequence>
<dbReference type="Gene3D" id="2.40.50.140">
    <property type="entry name" value="Nucleic acid-binding proteins"/>
    <property type="match status" value="1"/>
</dbReference>
<evidence type="ECO:0000313" key="3">
    <source>
        <dbReference type="Proteomes" id="UP000287447"/>
    </source>
</evidence>
<name>A0A437QVP2_9PROT</name>
<keyword evidence="3" id="KW-1185">Reference proteome</keyword>
<dbReference type="Pfam" id="PF02482">
    <property type="entry name" value="Ribosomal_S30AE"/>
    <property type="match status" value="1"/>
</dbReference>
<feature type="domain" description="CSD" evidence="1">
    <location>
        <begin position="116"/>
        <end position="180"/>
    </location>
</feature>
<dbReference type="PROSITE" id="PS51857">
    <property type="entry name" value="CSD_2"/>
    <property type="match status" value="1"/>
</dbReference>
<dbReference type="AlphaFoldDB" id="A0A437QVP2"/>
<protein>
    <submittedName>
        <fullName evidence="2">HPF/RaiA family ribosome-associated protein</fullName>
    </submittedName>
</protein>
<evidence type="ECO:0000313" key="2">
    <source>
        <dbReference type="EMBL" id="RVU38575.1"/>
    </source>
</evidence>
<proteinExistence type="predicted"/>
<dbReference type="InterPro" id="IPR002059">
    <property type="entry name" value="CSP_DNA-bd"/>
</dbReference>
<dbReference type="SUPFAM" id="SSF50249">
    <property type="entry name" value="Nucleic acid-binding proteins"/>
    <property type="match status" value="1"/>
</dbReference>
<dbReference type="GO" id="GO:0003676">
    <property type="term" value="F:nucleic acid binding"/>
    <property type="evidence" value="ECO:0007669"/>
    <property type="project" value="InterPro"/>
</dbReference>
<dbReference type="EMBL" id="SADE01000001">
    <property type="protein sequence ID" value="RVU38575.1"/>
    <property type="molecule type" value="Genomic_DNA"/>
</dbReference>
<reference evidence="3" key="1">
    <citation type="submission" date="2019-01" db="EMBL/GenBank/DDBJ databases">
        <title>Gri0909 isolated from a small marine red alga.</title>
        <authorList>
            <person name="Kim J."/>
            <person name="Jeong S.E."/>
            <person name="Jeon C.O."/>
        </authorList>
    </citation>
    <scope>NUCLEOTIDE SEQUENCE [LARGE SCALE GENOMIC DNA]</scope>
    <source>
        <strain evidence="3">Gri0909</strain>
    </source>
</reference>
<dbReference type="InterPro" id="IPR003489">
    <property type="entry name" value="RHF/RaiA"/>
</dbReference>